<reference evidence="1 2" key="1">
    <citation type="submission" date="2024-02" db="EMBL/GenBank/DDBJ databases">
        <title>Discinaceae phylogenomics.</title>
        <authorList>
            <person name="Dirks A.C."/>
            <person name="James T.Y."/>
        </authorList>
    </citation>
    <scope>NUCLEOTIDE SEQUENCE [LARGE SCALE GENOMIC DNA]</scope>
    <source>
        <strain evidence="1 2">ACD0624</strain>
    </source>
</reference>
<evidence type="ECO:0000313" key="2">
    <source>
        <dbReference type="Proteomes" id="UP001447188"/>
    </source>
</evidence>
<dbReference type="Proteomes" id="UP001447188">
    <property type="component" value="Unassembled WGS sequence"/>
</dbReference>
<accession>A0ABR3GBF3</accession>
<protein>
    <submittedName>
        <fullName evidence="1">Uncharacterized protein</fullName>
    </submittedName>
</protein>
<dbReference type="EMBL" id="JBBBZM010000131">
    <property type="protein sequence ID" value="KAL0633269.1"/>
    <property type="molecule type" value="Genomic_DNA"/>
</dbReference>
<proteinExistence type="predicted"/>
<keyword evidence="2" id="KW-1185">Reference proteome</keyword>
<comment type="caution">
    <text evidence="1">The sequence shown here is derived from an EMBL/GenBank/DDBJ whole genome shotgun (WGS) entry which is preliminary data.</text>
</comment>
<sequence length="140" mass="16059">MATPANDTVHHIQPALVLEAEKPSADTRYIDLALLGIETPRGWSNRPQDLGLDFHFVPGESVHGVLEYHGFWNIRPVIMDYGDVYIIQAERNGRRRFFTWNYLCDWLAMVKGDLGVTEVVRIVGIDINNLVVEYVPYPEY</sequence>
<evidence type="ECO:0000313" key="1">
    <source>
        <dbReference type="EMBL" id="KAL0633269.1"/>
    </source>
</evidence>
<organism evidence="1 2">
    <name type="scientific">Discina gigas</name>
    <dbReference type="NCBI Taxonomy" id="1032678"/>
    <lineage>
        <taxon>Eukaryota</taxon>
        <taxon>Fungi</taxon>
        <taxon>Dikarya</taxon>
        <taxon>Ascomycota</taxon>
        <taxon>Pezizomycotina</taxon>
        <taxon>Pezizomycetes</taxon>
        <taxon>Pezizales</taxon>
        <taxon>Discinaceae</taxon>
        <taxon>Discina</taxon>
    </lineage>
</organism>
<gene>
    <name evidence="1" type="ORF">Q9L58_007822</name>
</gene>
<name>A0ABR3GBF3_9PEZI</name>